<dbReference type="PANTHER" id="PTHR43132:SF2">
    <property type="entry name" value="ARSENICAL RESISTANCE OPERON REPRESSOR ARSR-RELATED"/>
    <property type="match status" value="1"/>
</dbReference>
<dbReference type="Gene3D" id="1.10.10.10">
    <property type="entry name" value="Winged helix-like DNA-binding domain superfamily/Winged helix DNA-binding domain"/>
    <property type="match status" value="1"/>
</dbReference>
<dbReference type="PROSITE" id="PS50987">
    <property type="entry name" value="HTH_ARSR_2"/>
    <property type="match status" value="1"/>
</dbReference>
<gene>
    <name evidence="5" type="ORF">U27_04775</name>
</gene>
<dbReference type="STRING" id="1499967.U27_04775"/>
<dbReference type="InterPro" id="IPR051011">
    <property type="entry name" value="Metal_resp_trans_reg"/>
</dbReference>
<dbReference type="GO" id="GO:0003677">
    <property type="term" value="F:DNA binding"/>
    <property type="evidence" value="ECO:0007669"/>
    <property type="project" value="UniProtKB-KW"/>
</dbReference>
<protein>
    <submittedName>
        <fullName evidence="5">Transcriptional regulator, ArsR family</fullName>
    </submittedName>
</protein>
<evidence type="ECO:0000256" key="2">
    <source>
        <dbReference type="ARBA" id="ARBA00023125"/>
    </source>
</evidence>
<organism evidence="5">
    <name type="scientific">Vecturithrix granuli</name>
    <dbReference type="NCBI Taxonomy" id="1499967"/>
    <lineage>
        <taxon>Bacteria</taxon>
        <taxon>Candidatus Moduliflexota</taxon>
        <taxon>Candidatus Vecturitrichia</taxon>
        <taxon>Candidatus Vecturitrichales</taxon>
        <taxon>Candidatus Vecturitrichaceae</taxon>
        <taxon>Candidatus Vecturithrix</taxon>
    </lineage>
</organism>
<dbReference type="Pfam" id="PF01022">
    <property type="entry name" value="HTH_5"/>
    <property type="match status" value="1"/>
</dbReference>
<name>A0A081BZQ3_VECG1</name>
<keyword evidence="3" id="KW-0804">Transcription</keyword>
<dbReference type="InterPro" id="IPR011991">
    <property type="entry name" value="ArsR-like_HTH"/>
</dbReference>
<dbReference type="InterPro" id="IPR036390">
    <property type="entry name" value="WH_DNA-bd_sf"/>
</dbReference>
<evidence type="ECO:0000313" key="6">
    <source>
        <dbReference type="Proteomes" id="UP000030661"/>
    </source>
</evidence>
<dbReference type="InterPro" id="IPR036388">
    <property type="entry name" value="WH-like_DNA-bd_sf"/>
</dbReference>
<dbReference type="Proteomes" id="UP000030661">
    <property type="component" value="Unassembled WGS sequence"/>
</dbReference>
<dbReference type="GO" id="GO:0003700">
    <property type="term" value="F:DNA-binding transcription factor activity"/>
    <property type="evidence" value="ECO:0007669"/>
    <property type="project" value="InterPro"/>
</dbReference>
<keyword evidence="1" id="KW-0805">Transcription regulation</keyword>
<sequence>MTMWCKENIQEAVRCLKALAHPTRLEILCALRDGEKSVYELQTLLGCTQSNISQHLGIMRERNVLHARKDANQVYYGVKYEELFCLLDVLQEMYCPSSAEQNIADE</sequence>
<dbReference type="eggNOG" id="COG0640">
    <property type="taxonomic scope" value="Bacteria"/>
</dbReference>
<dbReference type="HOGENOM" id="CLU_097806_6_1_0"/>
<dbReference type="EMBL" id="DF820466">
    <property type="protein sequence ID" value="GAK57808.1"/>
    <property type="molecule type" value="Genomic_DNA"/>
</dbReference>
<feature type="domain" description="HTH arsR-type" evidence="4">
    <location>
        <begin position="4"/>
        <end position="98"/>
    </location>
</feature>
<keyword evidence="6" id="KW-1185">Reference proteome</keyword>
<dbReference type="SMART" id="SM00418">
    <property type="entry name" value="HTH_ARSR"/>
    <property type="match status" value="1"/>
</dbReference>
<dbReference type="PRINTS" id="PR00778">
    <property type="entry name" value="HTHARSR"/>
</dbReference>
<dbReference type="InterPro" id="IPR001845">
    <property type="entry name" value="HTH_ArsR_DNA-bd_dom"/>
</dbReference>
<evidence type="ECO:0000256" key="3">
    <source>
        <dbReference type="ARBA" id="ARBA00023163"/>
    </source>
</evidence>
<dbReference type="CDD" id="cd00090">
    <property type="entry name" value="HTH_ARSR"/>
    <property type="match status" value="1"/>
</dbReference>
<reference evidence="5" key="1">
    <citation type="journal article" date="2015" name="PeerJ">
        <title>First genomic representation of candidate bacterial phylum KSB3 points to enhanced environmental sensing as a trigger of wastewater bulking.</title>
        <authorList>
            <person name="Sekiguchi Y."/>
            <person name="Ohashi A."/>
            <person name="Parks D.H."/>
            <person name="Yamauchi T."/>
            <person name="Tyson G.W."/>
            <person name="Hugenholtz P."/>
        </authorList>
    </citation>
    <scope>NUCLEOTIDE SEQUENCE [LARGE SCALE GENOMIC DNA]</scope>
</reference>
<dbReference type="NCBIfam" id="NF033788">
    <property type="entry name" value="HTH_metalloreg"/>
    <property type="match status" value="1"/>
</dbReference>
<dbReference type="AlphaFoldDB" id="A0A081BZQ3"/>
<keyword evidence="2" id="KW-0238">DNA-binding</keyword>
<accession>A0A081BZQ3</accession>
<evidence type="ECO:0000256" key="1">
    <source>
        <dbReference type="ARBA" id="ARBA00023015"/>
    </source>
</evidence>
<evidence type="ECO:0000259" key="4">
    <source>
        <dbReference type="PROSITE" id="PS50987"/>
    </source>
</evidence>
<evidence type="ECO:0000313" key="5">
    <source>
        <dbReference type="EMBL" id="GAK57808.1"/>
    </source>
</evidence>
<dbReference type="PANTHER" id="PTHR43132">
    <property type="entry name" value="ARSENICAL RESISTANCE OPERON REPRESSOR ARSR-RELATED"/>
    <property type="match status" value="1"/>
</dbReference>
<proteinExistence type="predicted"/>
<dbReference type="SUPFAM" id="SSF46785">
    <property type="entry name" value="Winged helix' DNA-binding domain"/>
    <property type="match status" value="1"/>
</dbReference>